<evidence type="ECO:0000256" key="1">
    <source>
        <dbReference type="SAM" id="SignalP"/>
    </source>
</evidence>
<sequence>MRAIASIVFGSALFLCFSFVATAQTSEASASLPATTPSEVSFKFDRVGLPVPHFTLRIHEDGTGTYQADQAEIPATPTSMRGQAAQHVDRPINLASGTVAKIFKEVRELNDFNVECASKAKNIADTGTKTLTYSGSDGSGSCVYNYSENKTVQSLTDIFLGIASTLDEGRKLEFLHRYDRLGLDAEINSFADEVKEGRAIELGTISPTLAAVADDTAVIQRVRLKAAKMLELAAEGSSH</sequence>
<gene>
    <name evidence="2" type="ORF">RBB77_16230</name>
</gene>
<organism evidence="2">
    <name type="scientific">Tunturiibacter psychrotolerans</name>
    <dbReference type="NCBI Taxonomy" id="3069686"/>
    <lineage>
        <taxon>Bacteria</taxon>
        <taxon>Pseudomonadati</taxon>
        <taxon>Acidobacteriota</taxon>
        <taxon>Terriglobia</taxon>
        <taxon>Terriglobales</taxon>
        <taxon>Acidobacteriaceae</taxon>
        <taxon>Tunturiibacter</taxon>
    </lineage>
</organism>
<accession>A0AAU7ZM14</accession>
<feature type="signal peptide" evidence="1">
    <location>
        <begin position="1"/>
        <end position="23"/>
    </location>
</feature>
<evidence type="ECO:0000313" key="2">
    <source>
        <dbReference type="EMBL" id="XCB31983.1"/>
    </source>
</evidence>
<dbReference type="KEGG" id="tpsc:RBB77_16230"/>
<feature type="chain" id="PRO_5043403450" evidence="1">
    <location>
        <begin position="24"/>
        <end position="239"/>
    </location>
</feature>
<keyword evidence="1" id="KW-0732">Signal</keyword>
<dbReference type="RefSeq" id="WP_353062828.1">
    <property type="nucleotide sequence ID" value="NZ_CP132942.1"/>
</dbReference>
<reference evidence="2" key="1">
    <citation type="submission" date="2023-08" db="EMBL/GenBank/DDBJ databases">
        <authorList>
            <person name="Messyasz A."/>
            <person name="Mannisto M.K."/>
            <person name="Kerkhof L.J."/>
            <person name="Haggblom M."/>
        </authorList>
    </citation>
    <scope>NUCLEOTIDE SEQUENCE</scope>
    <source>
        <strain evidence="2">X5P6</strain>
    </source>
</reference>
<proteinExistence type="predicted"/>
<protein>
    <submittedName>
        <fullName evidence="2">Uncharacterized protein</fullName>
    </submittedName>
</protein>
<name>A0AAU7ZM14_9BACT</name>
<reference evidence="2" key="2">
    <citation type="journal article" date="2024" name="Environ. Microbiol.">
        <title>Genome analysis and description of Tunturibacter gen. nov. expands the diversity of Terriglobia in tundra soils.</title>
        <authorList>
            <person name="Messyasz A."/>
            <person name="Mannisto M.K."/>
            <person name="Kerkhof L.J."/>
            <person name="Haggblom M.M."/>
        </authorList>
    </citation>
    <scope>NUCLEOTIDE SEQUENCE</scope>
    <source>
        <strain evidence="2">X5P6</strain>
    </source>
</reference>
<dbReference type="EMBL" id="CP132942">
    <property type="protein sequence ID" value="XCB31983.1"/>
    <property type="molecule type" value="Genomic_DNA"/>
</dbReference>
<dbReference type="AlphaFoldDB" id="A0AAU7ZM14"/>